<sequence length="230" mass="25917">MAKHSHDDDATGFKTVEEDPAVSASDCHFSTVAKTTLASILKNKDELKAELLVPKKRTSITFGFATAFSPSYQLFCHTKKPEEDTNSIENYIYEDSESIRGTFLIPAVNTVAPIICEGPAGHQADAYIQNLPSEQFELIRKFVERNDPKQTKDFLWIQDNTTSKITILNMENFRKNMKAFPAAKHVSWQDLSLDEINICRYSAQNIPITSVIHCFTHSYFADSGQAMLID</sequence>
<name>A0A915PRN0_9BILA</name>
<keyword evidence="1" id="KW-1185">Reference proteome</keyword>
<dbReference type="WBParaSite" id="sdigi.contig209.g6139.t1">
    <property type="protein sequence ID" value="sdigi.contig209.g6139.t1"/>
    <property type="gene ID" value="sdigi.contig209.g6139"/>
</dbReference>
<accession>A0A915PRN0</accession>
<organism evidence="1 2">
    <name type="scientific">Setaria digitata</name>
    <dbReference type="NCBI Taxonomy" id="48799"/>
    <lineage>
        <taxon>Eukaryota</taxon>
        <taxon>Metazoa</taxon>
        <taxon>Ecdysozoa</taxon>
        <taxon>Nematoda</taxon>
        <taxon>Chromadorea</taxon>
        <taxon>Rhabditida</taxon>
        <taxon>Spirurina</taxon>
        <taxon>Spiruromorpha</taxon>
        <taxon>Filarioidea</taxon>
        <taxon>Setariidae</taxon>
        <taxon>Setaria</taxon>
    </lineage>
</organism>
<evidence type="ECO:0000313" key="1">
    <source>
        <dbReference type="Proteomes" id="UP000887581"/>
    </source>
</evidence>
<protein>
    <submittedName>
        <fullName evidence="2">Uncharacterized protein</fullName>
    </submittedName>
</protein>
<reference evidence="2" key="1">
    <citation type="submission" date="2022-11" db="UniProtKB">
        <authorList>
            <consortium name="WormBaseParasite"/>
        </authorList>
    </citation>
    <scope>IDENTIFICATION</scope>
</reference>
<dbReference type="AlphaFoldDB" id="A0A915PRN0"/>
<evidence type="ECO:0000313" key="2">
    <source>
        <dbReference type="WBParaSite" id="sdigi.contig209.g6139.t1"/>
    </source>
</evidence>
<proteinExistence type="predicted"/>
<dbReference type="Proteomes" id="UP000887581">
    <property type="component" value="Unplaced"/>
</dbReference>